<reference evidence="2" key="1">
    <citation type="journal article" date="2014" name="Int. J. Syst. Evol. Microbiol.">
        <title>Complete genome sequence of Corynebacterium casei LMG S-19264T (=DSM 44701T), isolated from a smear-ripened cheese.</title>
        <authorList>
            <consortium name="US DOE Joint Genome Institute (JGI-PGF)"/>
            <person name="Walter F."/>
            <person name="Albersmeier A."/>
            <person name="Kalinowski J."/>
            <person name="Ruckert C."/>
        </authorList>
    </citation>
    <scope>NUCLEOTIDE SEQUENCE</scope>
    <source>
        <strain evidence="2">JCM 4122</strain>
    </source>
</reference>
<dbReference type="AlphaFoldDB" id="A0A919BTU7"/>
<reference evidence="2" key="2">
    <citation type="submission" date="2020-09" db="EMBL/GenBank/DDBJ databases">
        <authorList>
            <person name="Sun Q."/>
            <person name="Ohkuma M."/>
        </authorList>
    </citation>
    <scope>NUCLEOTIDE SEQUENCE</scope>
    <source>
        <strain evidence="2">JCM 4122</strain>
    </source>
</reference>
<name>A0A919BTU7_STRFL</name>
<feature type="region of interest" description="Disordered" evidence="1">
    <location>
        <begin position="67"/>
        <end position="86"/>
    </location>
</feature>
<comment type="caution">
    <text evidence="2">The sequence shown here is derived from an EMBL/GenBank/DDBJ whole genome shotgun (WGS) entry which is preliminary data.</text>
</comment>
<evidence type="ECO:0000313" key="2">
    <source>
        <dbReference type="EMBL" id="GHG15194.1"/>
    </source>
</evidence>
<keyword evidence="3" id="KW-1185">Reference proteome</keyword>
<dbReference type="Proteomes" id="UP000632849">
    <property type="component" value="Unassembled WGS sequence"/>
</dbReference>
<organism evidence="2 3">
    <name type="scientific">Streptomyces filamentosus</name>
    <name type="common">Streptomyces roseosporus</name>
    <dbReference type="NCBI Taxonomy" id="67294"/>
    <lineage>
        <taxon>Bacteria</taxon>
        <taxon>Bacillati</taxon>
        <taxon>Actinomycetota</taxon>
        <taxon>Actinomycetes</taxon>
        <taxon>Kitasatosporales</taxon>
        <taxon>Streptomycetaceae</taxon>
        <taxon>Streptomyces</taxon>
    </lineage>
</organism>
<protein>
    <submittedName>
        <fullName evidence="2">Uncharacterized protein</fullName>
    </submittedName>
</protein>
<evidence type="ECO:0000313" key="3">
    <source>
        <dbReference type="Proteomes" id="UP000632849"/>
    </source>
</evidence>
<sequence>MPKFVIRTTSGDVYSEGQKAHFVPELAAIGADSETLDTFECDMDCVVLHYGDYTLTIPDARIASIAERDGANTEQRGTGPNPLACR</sequence>
<evidence type="ECO:0000256" key="1">
    <source>
        <dbReference type="SAM" id="MobiDB-lite"/>
    </source>
</evidence>
<accession>A0A919BTU7</accession>
<proteinExistence type="predicted"/>
<dbReference type="RefSeq" id="WP_190043575.1">
    <property type="nucleotide sequence ID" value="NZ_BNBE01000003.1"/>
</dbReference>
<dbReference type="EMBL" id="BNBE01000003">
    <property type="protein sequence ID" value="GHG15194.1"/>
    <property type="molecule type" value="Genomic_DNA"/>
</dbReference>
<gene>
    <name evidence="2" type="ORF">GCM10017667_55870</name>
</gene>